<accession>A0A5N5HJP9</accession>
<dbReference type="EMBL" id="SMOL01000158">
    <property type="protein sequence ID" value="KAB2626421.1"/>
    <property type="molecule type" value="Genomic_DNA"/>
</dbReference>
<evidence type="ECO:0000256" key="2">
    <source>
        <dbReference type="SAM" id="MobiDB-lite"/>
    </source>
</evidence>
<comment type="similarity">
    <text evidence="1">Belongs to the LEA type 1 family.</text>
</comment>
<dbReference type="AlphaFoldDB" id="A0A5N5HJP9"/>
<reference evidence="3 4" key="1">
    <citation type="submission" date="2019-09" db="EMBL/GenBank/DDBJ databases">
        <authorList>
            <person name="Ou C."/>
        </authorList>
    </citation>
    <scope>NUCLEOTIDE SEQUENCE [LARGE SCALE GENOMIC DNA]</scope>
    <source>
        <strain evidence="3">S2</strain>
        <tissue evidence="3">Leaf</tissue>
    </source>
</reference>
<comment type="caution">
    <text evidence="3">The sequence shown here is derived from an EMBL/GenBank/DDBJ whole genome shotgun (WGS) entry which is preliminary data.</text>
</comment>
<feature type="compositionally biased region" description="Basic and acidic residues" evidence="2">
    <location>
        <begin position="33"/>
        <end position="42"/>
    </location>
</feature>
<evidence type="ECO:0000256" key="1">
    <source>
        <dbReference type="ARBA" id="ARBA00010975"/>
    </source>
</evidence>
<dbReference type="GO" id="GO:0009793">
    <property type="term" value="P:embryo development ending in seed dormancy"/>
    <property type="evidence" value="ECO:0007669"/>
    <property type="project" value="InterPro"/>
</dbReference>
<organism evidence="3 4">
    <name type="scientific">Pyrus ussuriensis x Pyrus communis</name>
    <dbReference type="NCBI Taxonomy" id="2448454"/>
    <lineage>
        <taxon>Eukaryota</taxon>
        <taxon>Viridiplantae</taxon>
        <taxon>Streptophyta</taxon>
        <taxon>Embryophyta</taxon>
        <taxon>Tracheophyta</taxon>
        <taxon>Spermatophyta</taxon>
        <taxon>Magnoliopsida</taxon>
        <taxon>eudicotyledons</taxon>
        <taxon>Gunneridae</taxon>
        <taxon>Pentapetalae</taxon>
        <taxon>rosids</taxon>
        <taxon>fabids</taxon>
        <taxon>Rosales</taxon>
        <taxon>Rosaceae</taxon>
        <taxon>Amygdaloideae</taxon>
        <taxon>Maleae</taxon>
        <taxon>Pyrus</taxon>
    </lineage>
</organism>
<gene>
    <name evidence="3" type="ORF">D8674_042935</name>
</gene>
<keyword evidence="4" id="KW-1185">Reference proteome</keyword>
<sequence length="90" mass="10460">MASSAKEHVNIYKAKVEEKEQKKMAKERRKVKEARAKTELRKAKARHAEKKLISSKQSHAHHGHQPLVATRHNTHMHMAHHQHQPMTATH</sequence>
<dbReference type="OrthoDB" id="695393at2759"/>
<proteinExistence type="inferred from homology"/>
<name>A0A5N5HJP9_9ROSA</name>
<feature type="region of interest" description="Disordered" evidence="2">
    <location>
        <begin position="19"/>
        <end position="64"/>
    </location>
</feature>
<dbReference type="InterPro" id="IPR005513">
    <property type="entry name" value="LEA_1"/>
</dbReference>
<reference evidence="3 4" key="2">
    <citation type="submission" date="2019-11" db="EMBL/GenBank/DDBJ databases">
        <title>A de novo genome assembly of a pear dwarfing rootstock.</title>
        <authorList>
            <person name="Wang F."/>
            <person name="Wang J."/>
            <person name="Li S."/>
            <person name="Zhang Y."/>
            <person name="Fang M."/>
            <person name="Ma L."/>
            <person name="Zhao Y."/>
            <person name="Jiang S."/>
        </authorList>
    </citation>
    <scope>NUCLEOTIDE SEQUENCE [LARGE SCALE GENOMIC DNA]</scope>
    <source>
        <strain evidence="3">S2</strain>
        <tissue evidence="3">Leaf</tissue>
    </source>
</reference>
<dbReference type="Pfam" id="PF03760">
    <property type="entry name" value="LEA_1"/>
    <property type="match status" value="1"/>
</dbReference>
<evidence type="ECO:0000313" key="4">
    <source>
        <dbReference type="Proteomes" id="UP000327157"/>
    </source>
</evidence>
<protein>
    <submittedName>
        <fullName evidence="3">Uncharacterized protein</fullName>
    </submittedName>
</protein>
<dbReference type="Proteomes" id="UP000327157">
    <property type="component" value="Unassembled WGS sequence"/>
</dbReference>
<evidence type="ECO:0000313" key="3">
    <source>
        <dbReference type="EMBL" id="KAB2626421.1"/>
    </source>
</evidence>